<gene>
    <name evidence="3" type="ORF">NCTC12121_03548</name>
</gene>
<organism evidence="3 4">
    <name type="scientific">Edwardsiella hoshinae</name>
    <dbReference type="NCBI Taxonomy" id="93378"/>
    <lineage>
        <taxon>Bacteria</taxon>
        <taxon>Pseudomonadati</taxon>
        <taxon>Pseudomonadota</taxon>
        <taxon>Gammaproteobacteria</taxon>
        <taxon>Enterobacterales</taxon>
        <taxon>Hafniaceae</taxon>
        <taxon>Edwardsiella</taxon>
    </lineage>
</organism>
<evidence type="ECO:0000313" key="4">
    <source>
        <dbReference type="Proteomes" id="UP000255248"/>
    </source>
</evidence>
<feature type="compositionally biased region" description="Basic and acidic residues" evidence="2">
    <location>
        <begin position="11"/>
        <end position="22"/>
    </location>
</feature>
<name>A0A376J0R8_9GAMM</name>
<reference evidence="3 4" key="1">
    <citation type="submission" date="2018-06" db="EMBL/GenBank/DDBJ databases">
        <authorList>
            <consortium name="Pathogen Informatics"/>
            <person name="Doyle S."/>
        </authorList>
    </citation>
    <scope>NUCLEOTIDE SEQUENCE [LARGE SCALE GENOMIC DNA]</scope>
    <source>
        <strain evidence="3 4">NCTC12121</strain>
    </source>
</reference>
<evidence type="ECO:0000256" key="1">
    <source>
        <dbReference type="SAM" id="Coils"/>
    </source>
</evidence>
<evidence type="ECO:0000256" key="2">
    <source>
        <dbReference type="SAM" id="MobiDB-lite"/>
    </source>
</evidence>
<accession>A0A376J0R8</accession>
<evidence type="ECO:0000313" key="3">
    <source>
        <dbReference type="EMBL" id="STE53263.1"/>
    </source>
</evidence>
<feature type="region of interest" description="Disordered" evidence="2">
    <location>
        <begin position="1"/>
        <end position="33"/>
    </location>
</feature>
<dbReference type="Proteomes" id="UP000255248">
    <property type="component" value="Unassembled WGS sequence"/>
</dbReference>
<feature type="coiled-coil region" evidence="1">
    <location>
        <begin position="266"/>
        <end position="300"/>
    </location>
</feature>
<dbReference type="EMBL" id="UFXZ01000002">
    <property type="protein sequence ID" value="STE53263.1"/>
    <property type="molecule type" value="Genomic_DNA"/>
</dbReference>
<dbReference type="AlphaFoldDB" id="A0A376J0R8"/>
<proteinExistence type="predicted"/>
<sequence>MYSSPILVSDVQERPHVTRRGEANAARKGQRKIHRRYQPKLCCTVSRGMASKVVARISRHDWNRNSDLIALRQRGYIPYTYRNDPHFVPKPMRISTRSESREALTVLSQALAAHTDYNPDSDYPFEVMVPFEQIASAMGVLHVYESGRKAYDVALHALSVMEQLGYVIVLHTLDSDSGQNKPLRIWLSETFFTSRGIQVDEIRDWLGKFKRWAMKNGLTETLRQRYEKHLVRIERIGIDLKSRHSLRNRLRQIKRWVVSPDLTRDKAQAVAKIEQTLAQRSALEQQLDETNQNIRQLAKRKKQNSYYQQFTQWSINGGMTTIHVMMLQEALKQERPGLLQQDAEAFYKLLLERAGAFKI</sequence>
<keyword evidence="1" id="KW-0175">Coiled coil</keyword>
<protein>
    <submittedName>
        <fullName evidence="3">IncFII RepA protein family</fullName>
    </submittedName>
</protein>